<dbReference type="OrthoDB" id="9803618at2"/>
<dbReference type="GO" id="GO:0005829">
    <property type="term" value="C:cytosol"/>
    <property type="evidence" value="ECO:0007669"/>
    <property type="project" value="TreeGrafter"/>
</dbReference>
<feature type="domain" description="Metalloprotease TldD/E C-terminal" evidence="3">
    <location>
        <begin position="217"/>
        <end position="434"/>
    </location>
</feature>
<comment type="similarity">
    <text evidence="1">Belongs to the peptidase U62 family.</text>
</comment>
<evidence type="ECO:0000256" key="1">
    <source>
        <dbReference type="ARBA" id="ARBA00005836"/>
    </source>
</evidence>
<dbReference type="Proteomes" id="UP000287502">
    <property type="component" value="Chromosome"/>
</dbReference>
<protein>
    <submittedName>
        <fullName evidence="4">TldD/PmbA family protein</fullName>
    </submittedName>
</protein>
<feature type="domain" description="Metalloprotease TldD/E N-terminal" evidence="2">
    <location>
        <begin position="19"/>
        <end position="78"/>
    </location>
</feature>
<name>A0A3R5XX12_9BACT</name>
<dbReference type="GO" id="GO:0006508">
    <property type="term" value="P:proteolysis"/>
    <property type="evidence" value="ECO:0007669"/>
    <property type="project" value="InterPro"/>
</dbReference>
<dbReference type="SUPFAM" id="SSF111283">
    <property type="entry name" value="Putative modulator of DNA gyrase, PmbA/TldD"/>
    <property type="match status" value="1"/>
</dbReference>
<dbReference type="InterPro" id="IPR002510">
    <property type="entry name" value="Metalloprtase-TldD/E_N"/>
</dbReference>
<organism evidence="4 5">
    <name type="scientific">Geovibrio thiophilus</name>
    <dbReference type="NCBI Taxonomy" id="139438"/>
    <lineage>
        <taxon>Bacteria</taxon>
        <taxon>Pseudomonadati</taxon>
        <taxon>Deferribacterota</taxon>
        <taxon>Deferribacteres</taxon>
        <taxon>Deferribacterales</taxon>
        <taxon>Geovibrionaceae</taxon>
        <taxon>Geovibrio</taxon>
    </lineage>
</organism>
<dbReference type="RefSeq" id="WP_128466587.1">
    <property type="nucleotide sequence ID" value="NZ_CP035108.1"/>
</dbReference>
<dbReference type="Gene3D" id="3.30.2290.10">
    <property type="entry name" value="PmbA/TldD superfamily"/>
    <property type="match status" value="1"/>
</dbReference>
<dbReference type="InterPro" id="IPR047657">
    <property type="entry name" value="PmbA"/>
</dbReference>
<sequence length="435" mass="46777">MDFAGRLIDKYAKNFDSIEIQLSEGSSKTVDTRDGEVEDVAVNSSSGLKIRVFKEGRILYYTSGGVNEERLDAFFREAQDVINLTEKDENVFIPSSPETYEYVTDLAEPDIEKLKSFALVTESGAKGLDARVKSVKSASCSYINQKTLITGTHIAAKVWNRQLISSFCQCLAEDNGDIQEGYEGETVYFGKPFTPVLTGKKAAETAVSLLGGKPLKTGKYNILFDSGTAAQFFELISEMCDAENILKHMSLFEGRLGQAVASSVLSIWDDPFHPDAIGSYRFDDEGTAAVKTHLVTKGDLESYLHNGYTAGLMKTANTANAVRTGSGKIGIGASNLVIGSTEKASAITAVQGDVVKVLDVMGLHTADTVSGDFSLGISGVVLRNGEPVSSFRESVLTGNLMDLLKAVTAVYDNTRIHGNVVTGDVLFDKLTISGS</sequence>
<dbReference type="Pfam" id="PF01523">
    <property type="entry name" value="PmbA_TldD_1st"/>
    <property type="match status" value="1"/>
</dbReference>
<dbReference type="PANTHER" id="PTHR43421:SF1">
    <property type="entry name" value="METALLOPROTEASE PMBA"/>
    <property type="match status" value="1"/>
</dbReference>
<dbReference type="Pfam" id="PF19289">
    <property type="entry name" value="PmbA_TldD_3rd"/>
    <property type="match status" value="1"/>
</dbReference>
<evidence type="ECO:0000259" key="2">
    <source>
        <dbReference type="Pfam" id="PF01523"/>
    </source>
</evidence>
<dbReference type="InterPro" id="IPR035068">
    <property type="entry name" value="TldD/PmbA_N"/>
</dbReference>
<gene>
    <name evidence="4" type="ORF">EP073_07775</name>
</gene>
<accession>A0A3R5XX12</accession>
<dbReference type="AlphaFoldDB" id="A0A3R5XX12"/>
<dbReference type="InterPro" id="IPR045569">
    <property type="entry name" value="Metalloprtase-TldD/E_C"/>
</dbReference>
<dbReference type="PANTHER" id="PTHR43421">
    <property type="entry name" value="METALLOPROTEASE PMBA"/>
    <property type="match status" value="1"/>
</dbReference>
<evidence type="ECO:0000313" key="4">
    <source>
        <dbReference type="EMBL" id="QAR33301.1"/>
    </source>
</evidence>
<dbReference type="InterPro" id="IPR036059">
    <property type="entry name" value="TldD/PmbA_sf"/>
</dbReference>
<dbReference type="GO" id="GO:0008237">
    <property type="term" value="F:metallopeptidase activity"/>
    <property type="evidence" value="ECO:0007669"/>
    <property type="project" value="InterPro"/>
</dbReference>
<evidence type="ECO:0000259" key="3">
    <source>
        <dbReference type="Pfam" id="PF19289"/>
    </source>
</evidence>
<dbReference type="KEGG" id="gtl:EP073_07775"/>
<dbReference type="EMBL" id="CP035108">
    <property type="protein sequence ID" value="QAR33301.1"/>
    <property type="molecule type" value="Genomic_DNA"/>
</dbReference>
<reference evidence="4 5" key="1">
    <citation type="submission" date="2019-01" db="EMBL/GenBank/DDBJ databases">
        <title>Geovibrio thiophilus DSM 11263, complete genome.</title>
        <authorList>
            <person name="Spring S."/>
            <person name="Bunk B."/>
            <person name="Sproer C."/>
        </authorList>
    </citation>
    <scope>NUCLEOTIDE SEQUENCE [LARGE SCALE GENOMIC DNA]</scope>
    <source>
        <strain evidence="4 5">DSM 11263</strain>
    </source>
</reference>
<evidence type="ECO:0000313" key="5">
    <source>
        <dbReference type="Proteomes" id="UP000287502"/>
    </source>
</evidence>
<keyword evidence="5" id="KW-1185">Reference proteome</keyword>
<proteinExistence type="inferred from homology"/>